<protein>
    <submittedName>
        <fullName evidence="10">Precorrin-2/cobalt-factor-2 C20-methyltransferase</fullName>
    </submittedName>
</protein>
<name>A0A1I1Q4G4_9GAMM</name>
<dbReference type="Proteomes" id="UP000198611">
    <property type="component" value="Unassembled WGS sequence"/>
</dbReference>
<dbReference type="PIRSF" id="PIRSF036427">
    <property type="entry name" value="Precrrn-2_mtase"/>
    <property type="match status" value="1"/>
</dbReference>
<dbReference type="NCBIfam" id="NF004647">
    <property type="entry name" value="PRK05990.1"/>
    <property type="match status" value="1"/>
</dbReference>
<dbReference type="UniPathway" id="UPA00148"/>
<dbReference type="AlphaFoldDB" id="A0A1I1Q4G4"/>
<gene>
    <name evidence="10" type="ORF">SAMN05660831_00983</name>
</gene>
<evidence type="ECO:0000313" key="10">
    <source>
        <dbReference type="EMBL" id="SFD17014.1"/>
    </source>
</evidence>
<dbReference type="InterPro" id="IPR006364">
    <property type="entry name" value="CobI/CbiL/CobIJ_dom"/>
</dbReference>
<keyword evidence="5 8" id="KW-0808">Transferase</keyword>
<dbReference type="GO" id="GO:0032259">
    <property type="term" value="P:methylation"/>
    <property type="evidence" value="ECO:0007669"/>
    <property type="project" value="UniProtKB-KW"/>
</dbReference>
<dbReference type="NCBIfam" id="TIGR01467">
    <property type="entry name" value="cobI_cbiL"/>
    <property type="match status" value="1"/>
</dbReference>
<feature type="domain" description="Tetrapyrrole methylase" evidence="9">
    <location>
        <begin position="7"/>
        <end position="222"/>
    </location>
</feature>
<evidence type="ECO:0000256" key="5">
    <source>
        <dbReference type="ARBA" id="ARBA00022679"/>
    </source>
</evidence>
<organism evidence="10 11">
    <name type="scientific">Thiohalospira halophila DSM 15071</name>
    <dbReference type="NCBI Taxonomy" id="1123397"/>
    <lineage>
        <taxon>Bacteria</taxon>
        <taxon>Pseudomonadati</taxon>
        <taxon>Pseudomonadota</taxon>
        <taxon>Gammaproteobacteria</taxon>
        <taxon>Thiohalospirales</taxon>
        <taxon>Thiohalospiraceae</taxon>
        <taxon>Thiohalospira</taxon>
    </lineage>
</organism>
<evidence type="ECO:0000256" key="2">
    <source>
        <dbReference type="ARBA" id="ARBA00005879"/>
    </source>
</evidence>
<dbReference type="RefSeq" id="WP_093427637.1">
    <property type="nucleotide sequence ID" value="NZ_FOMJ01000002.1"/>
</dbReference>
<keyword evidence="11" id="KW-1185">Reference proteome</keyword>
<dbReference type="Pfam" id="PF00590">
    <property type="entry name" value="TP_methylase"/>
    <property type="match status" value="1"/>
</dbReference>
<dbReference type="PANTHER" id="PTHR43467">
    <property type="entry name" value="COBALT-PRECORRIN-2 C(20)-METHYLTRANSFERASE"/>
    <property type="match status" value="1"/>
</dbReference>
<evidence type="ECO:0000256" key="6">
    <source>
        <dbReference type="ARBA" id="ARBA00022691"/>
    </source>
</evidence>
<comment type="pathway">
    <text evidence="1">Cofactor biosynthesis; adenosylcobalamin biosynthesis.</text>
</comment>
<dbReference type="InterPro" id="IPR000878">
    <property type="entry name" value="4pyrrol_Mease"/>
</dbReference>
<evidence type="ECO:0000256" key="4">
    <source>
        <dbReference type="ARBA" id="ARBA00022603"/>
    </source>
</evidence>
<keyword evidence="6" id="KW-0949">S-adenosyl-L-methionine</keyword>
<accession>A0A1I1Q4G4</accession>
<dbReference type="InterPro" id="IPR003043">
    <property type="entry name" value="Uropor_MeTrfase_CS"/>
</dbReference>
<dbReference type="SUPFAM" id="SSF53790">
    <property type="entry name" value="Tetrapyrrole methylase"/>
    <property type="match status" value="1"/>
</dbReference>
<evidence type="ECO:0000313" key="11">
    <source>
        <dbReference type="Proteomes" id="UP000198611"/>
    </source>
</evidence>
<dbReference type="PANTHER" id="PTHR43467:SF2">
    <property type="entry name" value="COBALT-PRECORRIN-2 C(20)-METHYLTRANSFERASE"/>
    <property type="match status" value="1"/>
</dbReference>
<evidence type="ECO:0000256" key="1">
    <source>
        <dbReference type="ARBA" id="ARBA00004953"/>
    </source>
</evidence>
<proteinExistence type="inferred from homology"/>
<comment type="similarity">
    <text evidence="2 7 8">Belongs to the precorrin methyltransferase family.</text>
</comment>
<keyword evidence="4 8" id="KW-0489">Methyltransferase</keyword>
<evidence type="ECO:0000256" key="7">
    <source>
        <dbReference type="PIRNR" id="PIRNR036427"/>
    </source>
</evidence>
<dbReference type="InterPro" id="IPR014777">
    <property type="entry name" value="4pyrrole_Mease_sub1"/>
</dbReference>
<dbReference type="STRING" id="1123397.SAMN05660831_00983"/>
<dbReference type="InterPro" id="IPR014776">
    <property type="entry name" value="4pyrrole_Mease_sub2"/>
</dbReference>
<dbReference type="GO" id="GO:0009236">
    <property type="term" value="P:cobalamin biosynthetic process"/>
    <property type="evidence" value="ECO:0007669"/>
    <property type="project" value="UniProtKB-UniRule"/>
</dbReference>
<evidence type="ECO:0000256" key="8">
    <source>
        <dbReference type="RuleBase" id="RU003960"/>
    </source>
</evidence>
<dbReference type="InterPro" id="IPR012382">
    <property type="entry name" value="CobI/CbiL"/>
</dbReference>
<dbReference type="CDD" id="cd11645">
    <property type="entry name" value="Precorrin_2_C20_MT"/>
    <property type="match status" value="1"/>
</dbReference>
<dbReference type="EMBL" id="FOMJ01000002">
    <property type="protein sequence ID" value="SFD17014.1"/>
    <property type="molecule type" value="Genomic_DNA"/>
</dbReference>
<dbReference type="InterPro" id="IPR035996">
    <property type="entry name" value="4pyrrol_Methylase_sf"/>
</dbReference>
<dbReference type="OrthoDB" id="9804789at2"/>
<dbReference type="Gene3D" id="3.30.950.10">
    <property type="entry name" value="Methyltransferase, Cobalt-precorrin-4 Transmethylase, Domain 2"/>
    <property type="match status" value="1"/>
</dbReference>
<dbReference type="Gene3D" id="3.40.1010.10">
    <property type="entry name" value="Cobalt-precorrin-4 Transmethylase, Domain 1"/>
    <property type="match status" value="1"/>
</dbReference>
<dbReference type="GO" id="GO:0030788">
    <property type="term" value="F:precorrin-2 C20-methyltransferase activity"/>
    <property type="evidence" value="ECO:0007669"/>
    <property type="project" value="InterPro"/>
</dbReference>
<evidence type="ECO:0000256" key="3">
    <source>
        <dbReference type="ARBA" id="ARBA00022573"/>
    </source>
</evidence>
<dbReference type="PROSITE" id="PS00840">
    <property type="entry name" value="SUMT_2"/>
    <property type="match status" value="1"/>
</dbReference>
<reference evidence="10 11" key="1">
    <citation type="submission" date="2016-10" db="EMBL/GenBank/DDBJ databases">
        <authorList>
            <person name="de Groot N.N."/>
        </authorList>
    </citation>
    <scope>NUCLEOTIDE SEQUENCE [LARGE SCALE GENOMIC DNA]</scope>
    <source>
        <strain evidence="10 11">HL3</strain>
    </source>
</reference>
<keyword evidence="3" id="KW-0169">Cobalamin biosynthesis</keyword>
<evidence type="ECO:0000259" key="9">
    <source>
        <dbReference type="Pfam" id="PF00590"/>
    </source>
</evidence>
<sequence length="244" mass="26088">MSTNSGTLWGLGVGPGDPELMTLKAVRLLQASPVVAYFCRRGGSGQARAIAETHIPASATELALTYPVTTELPHDSPEYRERIEAFFDQAAEEVAAHLAAGRDVAALNEGDPFYYGSFMHLQLRLQGRHPVAVVPGVTSTQAAAAGLPRPLVMRDDALHVIPGTLPTERLRAALTEGDAVAIMKVGTNLPRIAGLLDELDLTSRAWYVESASGAGERILPLAEVAREKAPYFSQILIPGEGVRR</sequence>